<dbReference type="EMBL" id="CP012752">
    <property type="protein sequence ID" value="ALG13637.1"/>
    <property type="molecule type" value="Genomic_DNA"/>
</dbReference>
<evidence type="ECO:0000313" key="2">
    <source>
        <dbReference type="Proteomes" id="UP000063699"/>
    </source>
</evidence>
<dbReference type="SUPFAM" id="SSF140453">
    <property type="entry name" value="EsxAB dimer-like"/>
    <property type="match status" value="1"/>
</dbReference>
<protein>
    <recommendedName>
        <fullName evidence="3">WXG100 family type VII secretion target</fullName>
    </recommendedName>
</protein>
<dbReference type="InterPro" id="IPR036689">
    <property type="entry name" value="ESAT-6-like_sf"/>
</dbReference>
<sequence>MKDGFRTDSERLTRHAGEFGGLAERASSIAAELNRTLDSLGQPWGKDEVGQSFAAIYSGPSTAIRSGVDTASGQLRDMGDRLTAMARAYRDAESSAADGFDKV</sequence>
<dbReference type="Pfam" id="PF06013">
    <property type="entry name" value="WXG100"/>
    <property type="match status" value="1"/>
</dbReference>
<evidence type="ECO:0008006" key="3">
    <source>
        <dbReference type="Google" id="ProtNLM"/>
    </source>
</evidence>
<proteinExistence type="predicted"/>
<keyword evidence="2" id="KW-1185">Reference proteome</keyword>
<dbReference type="InterPro" id="IPR010310">
    <property type="entry name" value="T7SS_ESAT-6-like"/>
</dbReference>
<dbReference type="AlphaFoldDB" id="A0A0N9IB25"/>
<dbReference type="STRING" id="860235.AOZ06_48335"/>
<name>A0A0N9IB25_9PSEU</name>
<gene>
    <name evidence="1" type="ORF">AOZ06_48335</name>
</gene>
<dbReference type="Proteomes" id="UP000063699">
    <property type="component" value="Chromosome"/>
</dbReference>
<dbReference type="Gene3D" id="1.10.287.1060">
    <property type="entry name" value="ESAT-6-like"/>
    <property type="match status" value="1"/>
</dbReference>
<organism evidence="1 2">
    <name type="scientific">Kibdelosporangium phytohabitans</name>
    <dbReference type="NCBI Taxonomy" id="860235"/>
    <lineage>
        <taxon>Bacteria</taxon>
        <taxon>Bacillati</taxon>
        <taxon>Actinomycetota</taxon>
        <taxon>Actinomycetes</taxon>
        <taxon>Pseudonocardiales</taxon>
        <taxon>Pseudonocardiaceae</taxon>
        <taxon>Kibdelosporangium</taxon>
    </lineage>
</organism>
<dbReference type="KEGG" id="kphy:AOZ06_48335"/>
<reference evidence="1 2" key="1">
    <citation type="submission" date="2015-07" db="EMBL/GenBank/DDBJ databases">
        <title>Genome sequencing of Kibdelosporangium phytohabitans.</title>
        <authorList>
            <person name="Qin S."/>
            <person name="Xing K."/>
        </authorList>
    </citation>
    <scope>NUCLEOTIDE SEQUENCE [LARGE SCALE GENOMIC DNA]</scope>
    <source>
        <strain evidence="1 2">KLBMP1111</strain>
    </source>
</reference>
<accession>A0A0N9IB25</accession>
<dbReference type="RefSeq" id="WP_054295523.1">
    <property type="nucleotide sequence ID" value="NZ_CP012752.1"/>
</dbReference>
<evidence type="ECO:0000313" key="1">
    <source>
        <dbReference type="EMBL" id="ALG13637.1"/>
    </source>
</evidence>